<dbReference type="AlphaFoldDB" id="A0A0R3XAH7"/>
<sequence length="212" mass="22469">MHSQVCQPQSYSPRGPTAQFWRAIDSVNGSSGVSNRRVTLMAAATSTVAGDTTTMSSPGPTPSTPVSHRHSPVARSAPVSPAPPPPPLPPPPTFPSVRQQPHQTQSIIHFPHQPGSVALNVTHSLTPDFQSCSSPKTFHQDPLSGMGPRQGSLPRSDRSSSSPADEFAPPSLPPRSVSSLTSPSSGESVQQCNFRFKKPLILLKQFGLATEI</sequence>
<evidence type="ECO:0000256" key="1">
    <source>
        <dbReference type="SAM" id="MobiDB-lite"/>
    </source>
</evidence>
<protein>
    <submittedName>
        <fullName evidence="2 4">Uncharacterized protein</fullName>
    </submittedName>
</protein>
<reference evidence="2 3" key="2">
    <citation type="submission" date="2018-11" db="EMBL/GenBank/DDBJ databases">
        <authorList>
            <consortium name="Pathogen Informatics"/>
        </authorList>
    </citation>
    <scope>NUCLEOTIDE SEQUENCE [LARGE SCALE GENOMIC DNA]</scope>
</reference>
<keyword evidence="3" id="KW-1185">Reference proteome</keyword>
<name>A0A0R3XAH7_HYDTA</name>
<dbReference type="EMBL" id="UYWX01021821">
    <property type="protein sequence ID" value="VDM35517.1"/>
    <property type="molecule type" value="Genomic_DNA"/>
</dbReference>
<dbReference type="STRING" id="6205.A0A0R3XAH7"/>
<dbReference type="WBParaSite" id="TTAC_0001055401-mRNA-1">
    <property type="protein sequence ID" value="TTAC_0001055401-mRNA-1"/>
    <property type="gene ID" value="TTAC_0001055401"/>
</dbReference>
<gene>
    <name evidence="2" type="ORF">TTAC_LOCUS10537</name>
</gene>
<organism evidence="4">
    <name type="scientific">Hydatigena taeniaeformis</name>
    <name type="common">Feline tapeworm</name>
    <name type="synonym">Taenia taeniaeformis</name>
    <dbReference type="NCBI Taxonomy" id="6205"/>
    <lineage>
        <taxon>Eukaryota</taxon>
        <taxon>Metazoa</taxon>
        <taxon>Spiralia</taxon>
        <taxon>Lophotrochozoa</taxon>
        <taxon>Platyhelminthes</taxon>
        <taxon>Cestoda</taxon>
        <taxon>Eucestoda</taxon>
        <taxon>Cyclophyllidea</taxon>
        <taxon>Taeniidae</taxon>
        <taxon>Hydatigera</taxon>
    </lineage>
</organism>
<feature type="region of interest" description="Disordered" evidence="1">
    <location>
        <begin position="45"/>
        <end position="104"/>
    </location>
</feature>
<feature type="region of interest" description="Disordered" evidence="1">
    <location>
        <begin position="131"/>
        <end position="186"/>
    </location>
</feature>
<evidence type="ECO:0000313" key="2">
    <source>
        <dbReference type="EMBL" id="VDM35517.1"/>
    </source>
</evidence>
<evidence type="ECO:0000313" key="3">
    <source>
        <dbReference type="Proteomes" id="UP000274429"/>
    </source>
</evidence>
<feature type="compositionally biased region" description="Pro residues" evidence="1">
    <location>
        <begin position="80"/>
        <end position="94"/>
    </location>
</feature>
<proteinExistence type="predicted"/>
<accession>A0A0R3XAH7</accession>
<reference evidence="4" key="1">
    <citation type="submission" date="2017-02" db="UniProtKB">
        <authorList>
            <consortium name="WormBaseParasite"/>
        </authorList>
    </citation>
    <scope>IDENTIFICATION</scope>
</reference>
<evidence type="ECO:0000313" key="4">
    <source>
        <dbReference type="WBParaSite" id="TTAC_0001055401-mRNA-1"/>
    </source>
</evidence>
<dbReference type="Proteomes" id="UP000274429">
    <property type="component" value="Unassembled WGS sequence"/>
</dbReference>
<feature type="compositionally biased region" description="Low complexity" evidence="1">
    <location>
        <begin position="174"/>
        <end position="186"/>
    </location>
</feature>